<keyword evidence="2" id="KW-1185">Reference proteome</keyword>
<reference evidence="1" key="2">
    <citation type="submission" date="2020-09" db="EMBL/GenBank/DDBJ databases">
        <authorList>
            <person name="Sun Q."/>
            <person name="Zhou Y."/>
        </authorList>
    </citation>
    <scope>NUCLEOTIDE SEQUENCE</scope>
    <source>
        <strain evidence="1">CGMCC 4.7110</strain>
    </source>
</reference>
<sequence length="109" mass="11834">MSQELTLDGLAVPLRVLRLLAADFGHLPAPDVDVSTVFPDRLRLRFHEDLADFETWRDALGIAPDDVTYREQGGGRTRVLEASIDYEGAVLELTGYGDLPAPAPVGTTA</sequence>
<dbReference type="RefSeq" id="WP_189266035.1">
    <property type="nucleotide sequence ID" value="NZ_BMML01000015.1"/>
</dbReference>
<proteinExistence type="predicted"/>
<dbReference type="Proteomes" id="UP000653411">
    <property type="component" value="Unassembled WGS sequence"/>
</dbReference>
<protein>
    <submittedName>
        <fullName evidence="1">Uncharacterized protein</fullName>
    </submittedName>
</protein>
<dbReference type="EMBL" id="BMML01000015">
    <property type="protein sequence ID" value="GGN26255.1"/>
    <property type="molecule type" value="Genomic_DNA"/>
</dbReference>
<dbReference type="AlphaFoldDB" id="A0A917XHD9"/>
<reference evidence="1" key="1">
    <citation type="journal article" date="2014" name="Int. J. Syst. Evol. Microbiol.">
        <title>Complete genome sequence of Corynebacterium casei LMG S-19264T (=DSM 44701T), isolated from a smear-ripened cheese.</title>
        <authorList>
            <consortium name="US DOE Joint Genome Institute (JGI-PGF)"/>
            <person name="Walter F."/>
            <person name="Albersmeier A."/>
            <person name="Kalinowski J."/>
            <person name="Ruckert C."/>
        </authorList>
    </citation>
    <scope>NUCLEOTIDE SEQUENCE</scope>
    <source>
        <strain evidence="1">CGMCC 4.7110</strain>
    </source>
</reference>
<name>A0A917XHD9_9ACTN</name>
<evidence type="ECO:0000313" key="1">
    <source>
        <dbReference type="EMBL" id="GGN26255.1"/>
    </source>
</evidence>
<accession>A0A917XHD9</accession>
<comment type="caution">
    <text evidence="1">The sequence shown here is derived from an EMBL/GenBank/DDBJ whole genome shotgun (WGS) entry which is preliminary data.</text>
</comment>
<organism evidence="1 2">
    <name type="scientific">Streptomyces fuscichromogenes</name>
    <dbReference type="NCBI Taxonomy" id="1324013"/>
    <lineage>
        <taxon>Bacteria</taxon>
        <taxon>Bacillati</taxon>
        <taxon>Actinomycetota</taxon>
        <taxon>Actinomycetes</taxon>
        <taxon>Kitasatosporales</taxon>
        <taxon>Streptomycetaceae</taxon>
        <taxon>Streptomyces</taxon>
    </lineage>
</organism>
<gene>
    <name evidence="1" type="ORF">GCM10011578_060700</name>
</gene>
<evidence type="ECO:0000313" key="2">
    <source>
        <dbReference type="Proteomes" id="UP000653411"/>
    </source>
</evidence>